<comment type="caution">
    <text evidence="1">The sequence shown here is derived from an EMBL/GenBank/DDBJ whole genome shotgun (WGS) entry which is preliminary data.</text>
</comment>
<keyword evidence="1" id="KW-0808">Transferase</keyword>
<keyword evidence="1" id="KW-0489">Methyltransferase</keyword>
<dbReference type="Gene3D" id="3.40.50.150">
    <property type="entry name" value="Vaccinia Virus protein VP39"/>
    <property type="match status" value="1"/>
</dbReference>
<evidence type="ECO:0000313" key="2">
    <source>
        <dbReference type="Proteomes" id="UP001285521"/>
    </source>
</evidence>
<gene>
    <name evidence="1" type="ORF">SK803_34635</name>
</gene>
<dbReference type="EC" id="2.1.-.-" evidence="1"/>
<organism evidence="1 2">
    <name type="scientific">Lentzea miocenica</name>
    <dbReference type="NCBI Taxonomy" id="3095431"/>
    <lineage>
        <taxon>Bacteria</taxon>
        <taxon>Bacillati</taxon>
        <taxon>Actinomycetota</taxon>
        <taxon>Actinomycetes</taxon>
        <taxon>Pseudonocardiales</taxon>
        <taxon>Pseudonocardiaceae</taxon>
        <taxon>Lentzea</taxon>
    </lineage>
</organism>
<dbReference type="Proteomes" id="UP001285521">
    <property type="component" value="Unassembled WGS sequence"/>
</dbReference>
<dbReference type="SUPFAM" id="SSF53335">
    <property type="entry name" value="S-adenosyl-L-methionine-dependent methyltransferases"/>
    <property type="match status" value="1"/>
</dbReference>
<dbReference type="GO" id="GO:0032259">
    <property type="term" value="P:methylation"/>
    <property type="evidence" value="ECO:0007669"/>
    <property type="project" value="UniProtKB-KW"/>
</dbReference>
<keyword evidence="2" id="KW-1185">Reference proteome</keyword>
<dbReference type="GO" id="GO:0008168">
    <property type="term" value="F:methyltransferase activity"/>
    <property type="evidence" value="ECO:0007669"/>
    <property type="project" value="UniProtKB-KW"/>
</dbReference>
<dbReference type="EMBL" id="JAXAVW010000034">
    <property type="protein sequence ID" value="MDX8035374.1"/>
    <property type="molecule type" value="Genomic_DNA"/>
</dbReference>
<proteinExistence type="predicted"/>
<protein>
    <submittedName>
        <fullName evidence="1">Class I SAM-dependent methyltransferase</fullName>
        <ecNumber evidence="1">2.1.-.-</ecNumber>
    </submittedName>
</protein>
<dbReference type="InterPro" id="IPR029063">
    <property type="entry name" value="SAM-dependent_MTases_sf"/>
</dbReference>
<reference evidence="1 2" key="1">
    <citation type="submission" date="2023-11" db="EMBL/GenBank/DDBJ databases">
        <title>Lentzea sokolovensis, sp. nov., Lentzea kristufkii, sp. nov., and Lentzea miocenensis, sp. nov., rare actinobacteria from Sokolov Coal Basin, Miocene lacustrine sediment, Czech Republic.</title>
        <authorList>
            <person name="Lara A."/>
            <person name="Kotroba L."/>
            <person name="Nouioui I."/>
            <person name="Neumann-Schaal M."/>
            <person name="Mast Y."/>
            <person name="Chronakova A."/>
        </authorList>
    </citation>
    <scope>NUCLEOTIDE SEQUENCE [LARGE SCALE GENOMIC DNA]</scope>
    <source>
        <strain evidence="1 2">BCCO 10_0856</strain>
    </source>
</reference>
<sequence>MRFDATGKVELDHIYTQPDPRAYFSSLRGLEYQIPQLAKPHFTALIDDYRAVRGIDTPTVLDIGSSYGINAALLRCDLTMDDLYDRYCGIDERAHAEVLADDQELVRERGKAIPARFVGLDISEPALSYATAAGFLDDGVRADLERSDPTPEQARQLGDVDLVISTGSLGYVGANTLTRVVAASGAPWMAHFVLRMFPFDEIESSLDQLGYTTVRHDQVFKQRRFISPEEQSRVLDTLSGVGVDPTGLESDGWFYAQLHVSKRPT</sequence>
<accession>A0ABU4TB36</accession>
<evidence type="ECO:0000313" key="1">
    <source>
        <dbReference type="EMBL" id="MDX8035374.1"/>
    </source>
</evidence>
<name>A0ABU4TB36_9PSEU</name>
<dbReference type="RefSeq" id="WP_319970399.1">
    <property type="nucleotide sequence ID" value="NZ_JAXAVW010000034.1"/>
</dbReference>